<evidence type="ECO:0008006" key="4">
    <source>
        <dbReference type="Google" id="ProtNLM"/>
    </source>
</evidence>
<feature type="compositionally biased region" description="Acidic residues" evidence="1">
    <location>
        <begin position="129"/>
        <end position="140"/>
    </location>
</feature>
<gene>
    <name evidence="2" type="ORF">CcCBS67573_g10683</name>
</gene>
<name>A0A507CIB9_9FUNG</name>
<dbReference type="OrthoDB" id="5411773at2759"/>
<dbReference type="SUPFAM" id="SSF57903">
    <property type="entry name" value="FYVE/PHD zinc finger"/>
    <property type="match status" value="1"/>
</dbReference>
<dbReference type="InterPro" id="IPR028651">
    <property type="entry name" value="ING_fam"/>
</dbReference>
<evidence type="ECO:0000313" key="2">
    <source>
        <dbReference type="EMBL" id="TPX39139.1"/>
    </source>
</evidence>
<sequence length="176" mass="18500">MHGHHVLGISGIPGSLGATMGAGLSPNKKRLKRKFEEGGSAGILARIHHQMHNPHQLRRMVGGQMPMKKSTAFVKAFRTECEKEWFHLACVGLKAPPDGVWLCPECVRLKAAAAAAALSASSGMGGAGDDLDDDDDDLDADDGSVKKSVFATAVTPLAATAVSASAASHHKKKRVR</sequence>
<evidence type="ECO:0000313" key="3">
    <source>
        <dbReference type="Proteomes" id="UP000320333"/>
    </source>
</evidence>
<dbReference type="PANTHER" id="PTHR10333">
    <property type="entry name" value="INHIBITOR OF GROWTH PROTEIN"/>
    <property type="match status" value="1"/>
</dbReference>
<protein>
    <recommendedName>
        <fullName evidence="4">Zinc finger PHD-type domain-containing protein</fullName>
    </recommendedName>
</protein>
<organism evidence="2 3">
    <name type="scientific">Chytriomyces confervae</name>
    <dbReference type="NCBI Taxonomy" id="246404"/>
    <lineage>
        <taxon>Eukaryota</taxon>
        <taxon>Fungi</taxon>
        <taxon>Fungi incertae sedis</taxon>
        <taxon>Chytridiomycota</taxon>
        <taxon>Chytridiomycota incertae sedis</taxon>
        <taxon>Chytridiomycetes</taxon>
        <taxon>Chytridiales</taxon>
        <taxon>Chytriomycetaceae</taxon>
        <taxon>Chytriomyces</taxon>
    </lineage>
</organism>
<dbReference type="AlphaFoldDB" id="A0A507CIB9"/>
<comment type="caution">
    <text evidence="2">The sequence shown here is derived from an EMBL/GenBank/DDBJ whole genome shotgun (WGS) entry which is preliminary data.</text>
</comment>
<evidence type="ECO:0000256" key="1">
    <source>
        <dbReference type="SAM" id="MobiDB-lite"/>
    </source>
</evidence>
<dbReference type="InterPro" id="IPR011011">
    <property type="entry name" value="Znf_FYVE_PHD"/>
</dbReference>
<keyword evidence="3" id="KW-1185">Reference proteome</keyword>
<dbReference type="InterPro" id="IPR013083">
    <property type="entry name" value="Znf_RING/FYVE/PHD"/>
</dbReference>
<accession>A0A507CIB9</accession>
<dbReference type="Gene3D" id="3.30.40.10">
    <property type="entry name" value="Zinc/RING finger domain, C3HC4 (zinc finger)"/>
    <property type="match status" value="1"/>
</dbReference>
<feature type="region of interest" description="Disordered" evidence="1">
    <location>
        <begin position="121"/>
        <end position="140"/>
    </location>
</feature>
<dbReference type="EMBL" id="QEAP01001958">
    <property type="protein sequence ID" value="TPX39139.1"/>
    <property type="molecule type" value="Genomic_DNA"/>
</dbReference>
<proteinExistence type="predicted"/>
<dbReference type="Proteomes" id="UP000320333">
    <property type="component" value="Unassembled WGS sequence"/>
</dbReference>
<reference evidence="2 3" key="1">
    <citation type="journal article" date="2019" name="Sci. Rep.">
        <title>Comparative genomics of chytrid fungi reveal insights into the obligate biotrophic and pathogenic lifestyle of Synchytrium endobioticum.</title>
        <authorList>
            <person name="van de Vossenberg B.T.L.H."/>
            <person name="Warris S."/>
            <person name="Nguyen H.D.T."/>
            <person name="van Gent-Pelzer M.P.E."/>
            <person name="Joly D.L."/>
            <person name="van de Geest H.C."/>
            <person name="Bonants P.J.M."/>
            <person name="Smith D.S."/>
            <person name="Levesque C.A."/>
            <person name="van der Lee T.A.J."/>
        </authorList>
    </citation>
    <scope>NUCLEOTIDE SEQUENCE [LARGE SCALE GENOMIC DNA]</scope>
    <source>
        <strain evidence="2 3">CBS 675.73</strain>
    </source>
</reference>
<dbReference type="STRING" id="246404.A0A507CIB9"/>